<evidence type="ECO:0000256" key="5">
    <source>
        <dbReference type="RuleBase" id="RU003968"/>
    </source>
</evidence>
<evidence type="ECO:0000256" key="1">
    <source>
        <dbReference type="ARBA" id="ARBA00001974"/>
    </source>
</evidence>
<dbReference type="PROSITE" id="PS00624">
    <property type="entry name" value="GMC_OXRED_2"/>
    <property type="match status" value="1"/>
</dbReference>
<evidence type="ECO:0000256" key="2">
    <source>
        <dbReference type="ARBA" id="ARBA00010790"/>
    </source>
</evidence>
<evidence type="ECO:0000259" key="7">
    <source>
        <dbReference type="PROSITE" id="PS00624"/>
    </source>
</evidence>
<dbReference type="EMBL" id="JARJLM010000718">
    <property type="protein sequence ID" value="MDF3839901.1"/>
    <property type="molecule type" value="Genomic_DNA"/>
</dbReference>
<dbReference type="Pfam" id="PF05199">
    <property type="entry name" value="GMC_oxred_C"/>
    <property type="match status" value="1"/>
</dbReference>
<evidence type="ECO:0000259" key="6">
    <source>
        <dbReference type="PROSITE" id="PS00623"/>
    </source>
</evidence>
<evidence type="ECO:0000313" key="9">
    <source>
        <dbReference type="Proteomes" id="UP001216674"/>
    </source>
</evidence>
<reference evidence="8 9" key="1">
    <citation type="submission" date="2023-03" db="EMBL/GenBank/DDBJ databases">
        <title>Draft assemblies of triclosan tolerant bacteria isolated from returned activated sludge.</title>
        <authorList>
            <person name="Van Hamelsveld S."/>
        </authorList>
    </citation>
    <scope>NUCLEOTIDE SEQUENCE [LARGE SCALE GENOMIC DNA]</scope>
    <source>
        <strain evidence="8 9">GW210010_S58</strain>
    </source>
</reference>
<dbReference type="Proteomes" id="UP001216674">
    <property type="component" value="Unassembled WGS sequence"/>
</dbReference>
<feature type="domain" description="Glucose-methanol-choline oxidoreductase N-terminal" evidence="6">
    <location>
        <begin position="81"/>
        <end position="104"/>
    </location>
</feature>
<keyword evidence="9" id="KW-1185">Reference proteome</keyword>
<dbReference type="InterPro" id="IPR007867">
    <property type="entry name" value="GMC_OxRtase_C"/>
</dbReference>
<proteinExistence type="inferred from homology"/>
<organism evidence="8 9">
    <name type="scientific">Cupriavidus basilensis</name>
    <dbReference type="NCBI Taxonomy" id="68895"/>
    <lineage>
        <taxon>Bacteria</taxon>
        <taxon>Pseudomonadati</taxon>
        <taxon>Pseudomonadota</taxon>
        <taxon>Betaproteobacteria</taxon>
        <taxon>Burkholderiales</taxon>
        <taxon>Burkholderiaceae</taxon>
        <taxon>Cupriavidus</taxon>
    </lineage>
</organism>
<dbReference type="PANTHER" id="PTHR11552:SF147">
    <property type="entry name" value="CHOLINE DEHYDROGENASE, MITOCHONDRIAL"/>
    <property type="match status" value="1"/>
</dbReference>
<accession>A0ABT6B4U2</accession>
<evidence type="ECO:0000256" key="3">
    <source>
        <dbReference type="ARBA" id="ARBA00022630"/>
    </source>
</evidence>
<dbReference type="InterPro" id="IPR036188">
    <property type="entry name" value="FAD/NAD-bd_sf"/>
</dbReference>
<dbReference type="PROSITE" id="PS00623">
    <property type="entry name" value="GMC_OXRED_1"/>
    <property type="match status" value="1"/>
</dbReference>
<dbReference type="SUPFAM" id="SSF51905">
    <property type="entry name" value="FAD/NAD(P)-binding domain"/>
    <property type="match status" value="1"/>
</dbReference>
<dbReference type="SUPFAM" id="SSF54373">
    <property type="entry name" value="FAD-linked reductases, C-terminal domain"/>
    <property type="match status" value="1"/>
</dbReference>
<dbReference type="PANTHER" id="PTHR11552">
    <property type="entry name" value="GLUCOSE-METHANOL-CHOLINE GMC OXIDOREDUCTASE"/>
    <property type="match status" value="1"/>
</dbReference>
<dbReference type="Pfam" id="PF00732">
    <property type="entry name" value="GMC_oxred_N"/>
    <property type="match status" value="1"/>
</dbReference>
<evidence type="ECO:0000256" key="4">
    <source>
        <dbReference type="ARBA" id="ARBA00022827"/>
    </source>
</evidence>
<dbReference type="Gene3D" id="3.30.560.10">
    <property type="entry name" value="Glucose Oxidase, domain 3"/>
    <property type="match status" value="1"/>
</dbReference>
<protein>
    <submittedName>
        <fullName evidence="8">FAD-dependent oxidoreductase</fullName>
    </submittedName>
</protein>
<dbReference type="Gene3D" id="3.50.50.60">
    <property type="entry name" value="FAD/NAD(P)-binding domain"/>
    <property type="match status" value="1"/>
</dbReference>
<keyword evidence="3 5" id="KW-0285">Flavoprotein</keyword>
<dbReference type="PIRSF" id="PIRSF000137">
    <property type="entry name" value="Alcohol_oxidase"/>
    <property type="match status" value="1"/>
</dbReference>
<dbReference type="InterPro" id="IPR000172">
    <property type="entry name" value="GMC_OxRdtase_N"/>
</dbReference>
<comment type="caution">
    <text evidence="8">The sequence shown here is derived from an EMBL/GenBank/DDBJ whole genome shotgun (WGS) entry which is preliminary data.</text>
</comment>
<dbReference type="InterPro" id="IPR012132">
    <property type="entry name" value="GMC_OxRdtase"/>
</dbReference>
<dbReference type="RefSeq" id="WP_276269512.1">
    <property type="nucleotide sequence ID" value="NZ_JARJLM010000718.1"/>
</dbReference>
<evidence type="ECO:0000313" key="8">
    <source>
        <dbReference type="EMBL" id="MDF3839901.1"/>
    </source>
</evidence>
<sequence length="539" mass="59313">MESYDYIVVGAGSAGCVVARRLSDDPGVRVLLLEAGPPADDFWVRTPAGMAKMYQSDRYNWRYFTEPVSTLHNRRLYWPRGKGLGGTSAINGMVYTRGNRRDYDHWADLGNPGWGWDDVLSYFKRSENNERGAGPYHGSDGPLGVSDPAVKHPSAFDFLEAARRNGIPRLEDLNNGEPEGCGFFQATIHNGIRQSTYEAFLAPVRHRQNLVVQSGVQVRRVRFRGLEATGVDVVQSGELRSFSATHEVILCAGTLSSPHLLMLSGIGNGEMLQRHGIQTLMHAPGVGKNLQDHFVARVQAKTTPDSSYNRDLLGWRKYWQGICYLATHRGYLAQAASMAGAYVKSGPGIDYADLQISFRPMTFTVSPSGEAAVDNYDAISASVYRVRPASRGEILLRSADPLQPPAFIPNYLSEPEDTQAMLSGIRQLRRILATEPFASRVISEIVPGHGITSDEQLIDFMEREGHCAFHPAGTCKMGKDDMAVVDERLRVRGVDRLRVIDASIMPTVTSCNTNAPTIMIGEKGADMIRADSAAMRSSD</sequence>
<comment type="cofactor">
    <cofactor evidence="1">
        <name>FAD</name>
        <dbReference type="ChEBI" id="CHEBI:57692"/>
    </cofactor>
</comment>
<keyword evidence="4 5" id="KW-0274">FAD</keyword>
<gene>
    <name evidence="8" type="ORF">P3W85_44290</name>
</gene>
<name>A0ABT6B4U2_9BURK</name>
<comment type="similarity">
    <text evidence="2 5">Belongs to the GMC oxidoreductase family.</text>
</comment>
<feature type="domain" description="Glucose-methanol-choline oxidoreductase N-terminal" evidence="7">
    <location>
        <begin position="253"/>
        <end position="267"/>
    </location>
</feature>